<accession>A1JLU8</accession>
<dbReference type="InterPro" id="IPR004929">
    <property type="entry name" value="I-spanin"/>
</dbReference>
<evidence type="ECO:0000313" key="2">
    <source>
        <dbReference type="EMBL" id="CAL11887.1"/>
    </source>
</evidence>
<dbReference type="GO" id="GO:0044659">
    <property type="term" value="P:viral release from host cell by cytolysis"/>
    <property type="evidence" value="ECO:0007669"/>
    <property type="project" value="InterPro"/>
</dbReference>
<dbReference type="HOGENOM" id="CLU_117687_2_0_6"/>
<dbReference type="KEGG" id="yen:YE1816"/>
<dbReference type="EC" id="3.4.-.-" evidence="2"/>
<evidence type="ECO:0000256" key="1">
    <source>
        <dbReference type="SAM" id="Coils"/>
    </source>
</evidence>
<keyword evidence="1" id="KW-0175">Coiled coil</keyword>
<dbReference type="HAMAP" id="MF_04137">
    <property type="entry name" value="I_SPANIN_LAMBDA"/>
    <property type="match status" value="1"/>
</dbReference>
<name>A1JLU8_YERE8</name>
<dbReference type="OrthoDB" id="6877134at2"/>
<dbReference type="EMBL" id="AM286415">
    <property type="protein sequence ID" value="CAL11887.1"/>
    <property type="molecule type" value="Genomic_DNA"/>
</dbReference>
<dbReference type="Pfam" id="PF03245">
    <property type="entry name" value="Phage_lysis"/>
    <property type="match status" value="1"/>
</dbReference>
<gene>
    <name evidence="2" type="ordered locus">YE1816</name>
</gene>
<protein>
    <submittedName>
        <fullName evidence="2">Phage endopeptidase</fullName>
        <ecNumber evidence="2">3.4.-.-</ecNumber>
    </submittedName>
</protein>
<dbReference type="AlphaFoldDB" id="A1JLU8"/>
<reference evidence="2 3" key="1">
    <citation type="journal article" date="2006" name="PLoS Genet.">
        <title>The complete genome sequence and comparative genome analysis of the high pathogenicity Yersinia enterocolitica strain 8081.</title>
        <authorList>
            <person name="Thomson N.R."/>
            <person name="Howard S."/>
            <person name="Wren B.W."/>
            <person name="Holden M.T.G."/>
            <person name="Crossman L."/>
            <person name="Challis G.L."/>
            <person name="Churcher C."/>
            <person name="Mungall K."/>
            <person name="Brooks K."/>
            <person name="Chillingworth T."/>
            <person name="Feltwell T."/>
            <person name="Abdellah Z."/>
            <person name="Hauser H."/>
            <person name="Jagels K."/>
            <person name="Maddison M."/>
            <person name="Moule S."/>
            <person name="Sanders M."/>
            <person name="Whitehead S."/>
            <person name="Quail M.A."/>
            <person name="Dougan G."/>
            <person name="Parkhill J."/>
            <person name="Prentice M.B."/>
        </authorList>
    </citation>
    <scope>NUCLEOTIDE SEQUENCE [LARGE SCALE GENOMIC DNA]</scope>
    <source>
        <strain evidence="3">NCTC 13174 / 8081</strain>
    </source>
</reference>
<dbReference type="RefSeq" id="WP_011816187.1">
    <property type="nucleotide sequence ID" value="NC_008800.1"/>
</dbReference>
<proteinExistence type="inferred from homology"/>
<evidence type="ECO:0000313" key="3">
    <source>
        <dbReference type="Proteomes" id="UP000000642"/>
    </source>
</evidence>
<sequence length="149" mass="16685">MRRLTLGFIVVLVMGLIALGWTTDHYRSKYLQAERLASERQSTIEEMAKRQQISAALDAKYTQELADAKSQIEALRADVAVGRRRLRLNAQCVSTASPQTGTASMDDATAPRLTDAAQRDYLRLRERIDIATKQITGLQEYINKVCLGN</sequence>
<dbReference type="eggNOG" id="ENOG50330HV">
    <property type="taxonomic scope" value="Bacteria"/>
</dbReference>
<feature type="coiled-coil region" evidence="1">
    <location>
        <begin position="58"/>
        <end position="85"/>
    </location>
</feature>
<dbReference type="PATRIC" id="fig|393305.7.peg.1968"/>
<organism evidence="2 3">
    <name type="scientific">Yersinia enterocolitica serotype O:8 / biotype 1B (strain NCTC 13174 / 8081)</name>
    <dbReference type="NCBI Taxonomy" id="393305"/>
    <lineage>
        <taxon>Bacteria</taxon>
        <taxon>Pseudomonadati</taxon>
        <taxon>Pseudomonadota</taxon>
        <taxon>Gammaproteobacteria</taxon>
        <taxon>Enterobacterales</taxon>
        <taxon>Yersiniaceae</taxon>
        <taxon>Yersinia</taxon>
    </lineage>
</organism>
<dbReference type="GO" id="GO:0016787">
    <property type="term" value="F:hydrolase activity"/>
    <property type="evidence" value="ECO:0007669"/>
    <property type="project" value="UniProtKB-KW"/>
</dbReference>
<keyword evidence="2" id="KW-0378">Hydrolase</keyword>
<dbReference type="Proteomes" id="UP000000642">
    <property type="component" value="Chromosome"/>
</dbReference>